<dbReference type="SUPFAM" id="SSF56300">
    <property type="entry name" value="Metallo-dependent phosphatases"/>
    <property type="match status" value="1"/>
</dbReference>
<keyword evidence="3" id="KW-1185">Reference proteome</keyword>
<dbReference type="GO" id="GO:0016787">
    <property type="term" value="F:hydrolase activity"/>
    <property type="evidence" value="ECO:0007669"/>
    <property type="project" value="InterPro"/>
</dbReference>
<dbReference type="OrthoDB" id="50367at2157"/>
<evidence type="ECO:0000259" key="1">
    <source>
        <dbReference type="Pfam" id="PF00149"/>
    </source>
</evidence>
<dbReference type="eggNOG" id="arCOG01149">
    <property type="taxonomic scope" value="Archaea"/>
</dbReference>
<name>L0A934_CALLD</name>
<dbReference type="InParanoid" id="L0A934"/>
<feature type="domain" description="Calcineurin-like phosphoesterase" evidence="1">
    <location>
        <begin position="1"/>
        <end position="180"/>
    </location>
</feature>
<dbReference type="RefSeq" id="WP_015231832.1">
    <property type="nucleotide sequence ID" value="NC_019791.1"/>
</dbReference>
<dbReference type="KEGG" id="clg:Calag_0148"/>
<dbReference type="AlphaFoldDB" id="L0A934"/>
<organism evidence="2 3">
    <name type="scientific">Caldisphaera lagunensis (strain DSM 15908 / JCM 11604 / ANMR 0165 / IC-154)</name>
    <dbReference type="NCBI Taxonomy" id="1056495"/>
    <lineage>
        <taxon>Archaea</taxon>
        <taxon>Thermoproteota</taxon>
        <taxon>Thermoprotei</taxon>
        <taxon>Acidilobales</taxon>
        <taxon>Caldisphaeraceae</taxon>
        <taxon>Caldisphaera</taxon>
    </lineage>
</organism>
<dbReference type="InterPro" id="IPR004843">
    <property type="entry name" value="Calcineurin-like_PHP"/>
</dbReference>
<dbReference type="InterPro" id="IPR029052">
    <property type="entry name" value="Metallo-depent_PP-like"/>
</dbReference>
<dbReference type="HOGENOM" id="CLU_1207663_0_0_2"/>
<dbReference type="Proteomes" id="UP000010469">
    <property type="component" value="Chromosome"/>
</dbReference>
<gene>
    <name evidence="2" type="ordered locus">Calag_0148</name>
</gene>
<evidence type="ECO:0000313" key="3">
    <source>
        <dbReference type="Proteomes" id="UP000010469"/>
    </source>
</evidence>
<evidence type="ECO:0000313" key="2">
    <source>
        <dbReference type="EMBL" id="AFZ69934.1"/>
    </source>
</evidence>
<dbReference type="CDD" id="cd00838">
    <property type="entry name" value="MPP_superfamily"/>
    <property type="match status" value="1"/>
</dbReference>
<dbReference type="Gene3D" id="3.60.21.10">
    <property type="match status" value="1"/>
</dbReference>
<dbReference type="GeneID" id="14211408"/>
<protein>
    <submittedName>
        <fullName evidence="2">Putative phosphoesterase, ICC</fullName>
    </submittedName>
</protein>
<proteinExistence type="predicted"/>
<dbReference type="EMBL" id="CP003378">
    <property type="protein sequence ID" value="AFZ69934.1"/>
    <property type="molecule type" value="Genomic_DNA"/>
</dbReference>
<accession>L0A934</accession>
<sequence length="232" mass="26885">MKFLLVSDIHKSNKMFKGINEYFAIEWLLNLIDDIKPDVLISAGDWDEGMSENDFIEIERKVTLITIYGNHENFPLIIPRSIQNGKIYDFEGLKISGLNGLIEVGRTKKNNESHYLTTDDAINIARKINRKLKGSKLNIFISHQPPYLPDLYPNMRKSESSIVMLKLVEMLRPSLFFNGHMTGGCYSYYEFPNGTKYLRVDSSQQFKCYAILTDLTIDVYEEKRKIFSFNIS</sequence>
<reference evidence="3" key="1">
    <citation type="submission" date="2012-03" db="EMBL/GenBank/DDBJ databases">
        <title>Complete genome of Caldisphaera lagunensis DSM 15908.</title>
        <authorList>
            <person name="Lucas S."/>
            <person name="Copeland A."/>
            <person name="Lapidus A."/>
            <person name="Glavina del Rio T."/>
            <person name="Dalin E."/>
            <person name="Tice H."/>
            <person name="Bruce D."/>
            <person name="Goodwin L."/>
            <person name="Pitluck S."/>
            <person name="Peters L."/>
            <person name="Mikhailova N."/>
            <person name="Teshima H."/>
            <person name="Kyrpides N."/>
            <person name="Mavromatis K."/>
            <person name="Ivanova N."/>
            <person name="Brettin T."/>
            <person name="Detter J.C."/>
            <person name="Han C."/>
            <person name="Larimer F."/>
            <person name="Land M."/>
            <person name="Hauser L."/>
            <person name="Markowitz V."/>
            <person name="Cheng J.-F."/>
            <person name="Hugenholtz P."/>
            <person name="Woyke T."/>
            <person name="Wu D."/>
            <person name="Spring S."/>
            <person name="Schroeder M."/>
            <person name="Brambilla E."/>
            <person name="Klenk H.-P."/>
            <person name="Eisen J.A."/>
        </authorList>
    </citation>
    <scope>NUCLEOTIDE SEQUENCE [LARGE SCALE GENOMIC DNA]</scope>
    <source>
        <strain evidence="3">DSM 15908 / JCM 11604 / IC-154</strain>
    </source>
</reference>
<dbReference type="Pfam" id="PF00149">
    <property type="entry name" value="Metallophos"/>
    <property type="match status" value="1"/>
</dbReference>